<dbReference type="GO" id="GO:0000776">
    <property type="term" value="C:kinetochore"/>
    <property type="evidence" value="ECO:0007669"/>
    <property type="project" value="TreeGrafter"/>
</dbReference>
<proteinExistence type="predicted"/>
<dbReference type="OrthoDB" id="5592879at2759"/>
<accession>A0A5N5QPY6</accession>
<feature type="compositionally biased region" description="Low complexity" evidence="2">
    <location>
        <begin position="492"/>
        <end position="516"/>
    </location>
</feature>
<dbReference type="Proteomes" id="UP000383932">
    <property type="component" value="Unassembled WGS sequence"/>
</dbReference>
<dbReference type="Pfam" id="PF13638">
    <property type="entry name" value="PIN_4"/>
    <property type="match status" value="1"/>
</dbReference>
<feature type="region of interest" description="Disordered" evidence="2">
    <location>
        <begin position="492"/>
        <end position="624"/>
    </location>
</feature>
<evidence type="ECO:0000313" key="4">
    <source>
        <dbReference type="EMBL" id="KAB5593832.1"/>
    </source>
</evidence>
<feature type="compositionally biased region" description="Low complexity" evidence="2">
    <location>
        <begin position="791"/>
        <end position="804"/>
    </location>
</feature>
<evidence type="ECO:0000256" key="2">
    <source>
        <dbReference type="SAM" id="MobiDB-lite"/>
    </source>
</evidence>
<feature type="compositionally biased region" description="Polar residues" evidence="2">
    <location>
        <begin position="1012"/>
        <end position="1024"/>
    </location>
</feature>
<reference evidence="4 5" key="1">
    <citation type="journal article" date="2019" name="Fungal Biol. Biotechnol.">
        <title>Draft genome sequence of fastidious pathogen Ceratobasidium theobromae, which causes vascular-streak dieback in Theobroma cacao.</title>
        <authorList>
            <person name="Ali S.S."/>
            <person name="Asman A."/>
            <person name="Shao J."/>
            <person name="Firmansyah A.P."/>
            <person name="Susilo A.W."/>
            <person name="Rosmana A."/>
            <person name="McMahon P."/>
            <person name="Junaid M."/>
            <person name="Guest D."/>
            <person name="Kheng T.Y."/>
            <person name="Meinhardt L.W."/>
            <person name="Bailey B.A."/>
        </authorList>
    </citation>
    <scope>NUCLEOTIDE SEQUENCE [LARGE SCALE GENOMIC DNA]</scope>
    <source>
        <strain evidence="4 5">CT2</strain>
    </source>
</reference>
<dbReference type="EMBL" id="SSOP01000029">
    <property type="protein sequence ID" value="KAB5593832.1"/>
    <property type="molecule type" value="Genomic_DNA"/>
</dbReference>
<feature type="compositionally biased region" description="Basic and acidic residues" evidence="2">
    <location>
        <begin position="703"/>
        <end position="718"/>
    </location>
</feature>
<feature type="region of interest" description="Disordered" evidence="2">
    <location>
        <begin position="409"/>
        <end position="437"/>
    </location>
</feature>
<evidence type="ECO:0000259" key="3">
    <source>
        <dbReference type="SMART" id="SM00787"/>
    </source>
</evidence>
<feature type="compositionally biased region" description="Acidic residues" evidence="2">
    <location>
        <begin position="773"/>
        <end position="782"/>
    </location>
</feature>
<feature type="compositionally biased region" description="Acidic residues" evidence="2">
    <location>
        <begin position="535"/>
        <end position="547"/>
    </location>
</feature>
<feature type="compositionally biased region" description="Polar residues" evidence="2">
    <location>
        <begin position="577"/>
        <end position="586"/>
    </location>
</feature>
<feature type="coiled-coil region" evidence="1">
    <location>
        <begin position="1397"/>
        <end position="1452"/>
    </location>
</feature>
<dbReference type="GO" id="GO:0007094">
    <property type="term" value="P:mitotic spindle assembly checkpoint signaling"/>
    <property type="evidence" value="ECO:0007669"/>
    <property type="project" value="TreeGrafter"/>
</dbReference>
<comment type="caution">
    <text evidence="4">The sequence shown here is derived from an EMBL/GenBank/DDBJ whole genome shotgun (WGS) entry which is preliminary data.</text>
</comment>
<dbReference type="PANTHER" id="PTHR28260">
    <property type="entry name" value="SPINDLE POLE BODY COMPONENT SPC105"/>
    <property type="match status" value="1"/>
</dbReference>
<dbReference type="SMART" id="SM00787">
    <property type="entry name" value="Spc7"/>
    <property type="match status" value="1"/>
</dbReference>
<keyword evidence="1" id="KW-0175">Coiled coil</keyword>
<dbReference type="GO" id="GO:0034501">
    <property type="term" value="P:protein localization to kinetochore"/>
    <property type="evidence" value="ECO:0007669"/>
    <property type="project" value="TreeGrafter"/>
</dbReference>
<gene>
    <name evidence="4" type="ORF">CTheo_2684</name>
</gene>
<evidence type="ECO:0000313" key="5">
    <source>
        <dbReference type="Proteomes" id="UP000383932"/>
    </source>
</evidence>
<feature type="region of interest" description="Disordered" evidence="2">
    <location>
        <begin position="914"/>
        <end position="1035"/>
    </location>
</feature>
<feature type="compositionally biased region" description="Basic residues" evidence="2">
    <location>
        <begin position="426"/>
        <end position="437"/>
    </location>
</feature>
<feature type="compositionally biased region" description="Basic and acidic residues" evidence="2">
    <location>
        <begin position="993"/>
        <end position="1002"/>
    </location>
</feature>
<dbReference type="InterPro" id="IPR040850">
    <property type="entry name" value="Knl1_RWD_C"/>
</dbReference>
<dbReference type="Pfam" id="PF08317">
    <property type="entry name" value="Spc7"/>
    <property type="match status" value="1"/>
</dbReference>
<feature type="compositionally biased region" description="Basic and acidic residues" evidence="2">
    <location>
        <begin position="603"/>
        <end position="624"/>
    </location>
</feature>
<organism evidence="4 5">
    <name type="scientific">Ceratobasidium theobromae</name>
    <dbReference type="NCBI Taxonomy" id="1582974"/>
    <lineage>
        <taxon>Eukaryota</taxon>
        <taxon>Fungi</taxon>
        <taxon>Dikarya</taxon>
        <taxon>Basidiomycota</taxon>
        <taxon>Agaricomycotina</taxon>
        <taxon>Agaricomycetes</taxon>
        <taxon>Cantharellales</taxon>
        <taxon>Ceratobasidiaceae</taxon>
        <taxon>Ceratobasidium</taxon>
    </lineage>
</organism>
<feature type="region of interest" description="Disordered" evidence="2">
    <location>
        <begin position="653"/>
        <end position="804"/>
    </location>
</feature>
<dbReference type="Gene3D" id="3.40.50.1010">
    <property type="entry name" value="5'-nuclease"/>
    <property type="match status" value="1"/>
</dbReference>
<sequence>MGSWGAPLMDDMEFEIPHPVRDIVQDSSSAWDQHVMEVDYDVRFSESRFLLAADGIFENGHLIPPLFFVLPGVVVDELDYQSKYGVREHAIAATYWLQEQIELRLRTGRGSLRAQKEDETLRGGRSWRNLRGRGENDNIILDCCLYFSQLSGGQVRLLSQDRNLALKATISDIITMSVSKETSVTDFLGEIIPGVHFSPPSASIDRSSAASRWAPSSARGSAQRVVASRPSFNLSSYNISPDEDIDMENMPCSHRPDTNSQSIYRRLAEDPLENFIKSLQYDNVLLRAAGATPYPESPRQTLSRISASIPNHVLYFVSERGEPGYRAGGIWRWSRGDIVRATSTLERLFIEMEGWNDNKEGDKMVAQRALWDDIPDTMNRRQSIAVPSGTNKENGTRVARIKRAQSIGGPMDIRKGSSIGADGLSPRRRKRRSMVPRKSILKVHNEDDEQTMEITQVVGGIGVDMTMGRKSLARRVSFAAMAQVRMFEPTINSNASASSPSRSSPAQSSPAANTPNDQNSGRRSPVPMRRANSEEAGEASMELDDENSDRSMGDASFGAEEEPFDGGEGAGEDSMDLTDTYQQGTPSRRRSSAPMGPLPPLDRSMDRQRDNSHRTDDDLTEVSVKEREEFMVKLGKSIVPRRKSEAWAELQSLTHAGVETDEDSTGSTTNSEGRGEFIPSSQGTMISSQGTYSSNGTSSSQDSRTDGDRDMGLEDAISRLRAVRQSIGGGAADMSIDEDDDGSSSSGDYEGRFDDEDRTMDVTAVTGGLRFDVDDEDEEEAEAERAPGPTPTSTAQQTPSTAPAFAFTSQPEVGSTTARLNASTAVKLPTFAIDPPSPPQAQAPASLAPFAFTTPSSPKPVAKPTSAAVAPASTFSFDFAPLTAPTVPVPPILPPSSGAQITSIQARLPTFEVSQSPVRAPPVTWSPRNAPGPFEFTLPSGGTPRRSSIPAAGLNNSSTPARATTPGPTGTPKAVETPARALSAPPTPKRPREKANEDESARKRIALRVSVSEPQPHSLEQPTVMQEKDKGAQVTIAKPPRRRSFAPRMSMSTLGRSVRGTAPDPIIPTTSTERSVPFVHAPSPPRPASPIQAHPQSPTSLQASISQSALSPPANRALSPRSRTPPADSSESGPREPVSSSLIQDSPRPAVAALEEIRISSPLRPRTSTVGTNMGAKSPAQWRTGVPDDAELDDIPSISASDFLRMTRISFMDGLTVKRRSTIGLGVLGRRKSGENQHTPSLRDYIVAMTVGVPQLETYNYAAKELKEYISNGKKAIRILEDDLDANNPYLFKEYLASGEEDRRAIEETLGGHKEAMRLRSKMSWYKWRHNFVTEMQAAADRETELLQQDLESLRELGNQLSEPMPSLKEQHAKLKAQLAVERAAVEAAKDCDPETMAELKTGITEQNAQIESYKADIQASTTKLEKLKAKLAEVENDKRALLEQMRADQEKLDALHPTVEIVNLREEFEKLQKLHLWHAIKLEDKYIELSYDDHYRVQLECIAFKPIPSGCRILPIKQPDQFPVLSELVLELAQAMIRQATNLNLKKVIRMLGRLWTSISYLRCSLRLLAMRYPVTITRADAGFGFKATTRVRFPASSGLAKITFIAQEQHIRDWGNQLQTLGVDASVVFGKLNRDLIVDAAKDRISDAVIEESYGLLLDACADAVACIEGCTEG</sequence>
<dbReference type="Pfam" id="PF18210">
    <property type="entry name" value="Knl1_RWD_C"/>
    <property type="match status" value="1"/>
</dbReference>
<dbReference type="InterPro" id="IPR033338">
    <property type="entry name" value="Spc105/Spc7"/>
</dbReference>
<dbReference type="GO" id="GO:1990758">
    <property type="term" value="P:mitotic sister chromatid biorientation"/>
    <property type="evidence" value="ECO:0007669"/>
    <property type="project" value="TreeGrafter"/>
</dbReference>
<feature type="compositionally biased region" description="Polar residues" evidence="2">
    <location>
        <begin position="679"/>
        <end position="702"/>
    </location>
</feature>
<name>A0A5N5QPY6_9AGAM</name>
<feature type="compositionally biased region" description="Low complexity" evidence="2">
    <location>
        <begin position="959"/>
        <end position="972"/>
    </location>
</feature>
<feature type="region of interest" description="Disordered" evidence="2">
    <location>
        <begin position="1055"/>
        <end position="1189"/>
    </location>
</feature>
<keyword evidence="5" id="KW-1185">Reference proteome</keyword>
<evidence type="ECO:0000256" key="1">
    <source>
        <dbReference type="SAM" id="Coils"/>
    </source>
</evidence>
<dbReference type="PANTHER" id="PTHR28260:SF1">
    <property type="entry name" value="SPINDLE POLE BODY COMPONENT SPC105"/>
    <property type="match status" value="1"/>
</dbReference>
<dbReference type="InterPro" id="IPR013253">
    <property type="entry name" value="Spc7_domain"/>
</dbReference>
<dbReference type="InterPro" id="IPR002716">
    <property type="entry name" value="PIN_dom"/>
</dbReference>
<feature type="compositionally biased region" description="Acidic residues" evidence="2">
    <location>
        <begin position="559"/>
        <end position="576"/>
    </location>
</feature>
<protein>
    <submittedName>
        <fullName evidence="4">Mucin-2</fullName>
    </submittedName>
</protein>
<feature type="compositionally biased region" description="Polar residues" evidence="2">
    <location>
        <begin position="1127"/>
        <end position="1144"/>
    </location>
</feature>
<feature type="compositionally biased region" description="Low complexity" evidence="2">
    <location>
        <begin position="1100"/>
        <end position="1113"/>
    </location>
</feature>
<feature type="domain" description="Spc7 kinetochore protein" evidence="3">
    <location>
        <begin position="1186"/>
        <end position="1501"/>
    </location>
</feature>